<dbReference type="Pfam" id="PF18759">
    <property type="entry name" value="Plavaka"/>
    <property type="match status" value="1"/>
</dbReference>
<evidence type="ECO:0000313" key="3">
    <source>
        <dbReference type="EMBL" id="CDO71658.1"/>
    </source>
</evidence>
<evidence type="ECO:0000313" key="4">
    <source>
        <dbReference type="Proteomes" id="UP000029665"/>
    </source>
</evidence>
<keyword evidence="4" id="KW-1185">Reference proteome</keyword>
<feature type="transmembrane region" description="Helical" evidence="2">
    <location>
        <begin position="943"/>
        <end position="962"/>
    </location>
</feature>
<dbReference type="InterPro" id="IPR041078">
    <property type="entry name" value="Plavaka"/>
</dbReference>
<accession>A0A060SGW3</accession>
<proteinExistence type="predicted"/>
<keyword evidence="2" id="KW-0812">Transmembrane</keyword>
<sequence>MYKHCCRTAPAKYGSFTNNRSFLQKVDSLPGPKASWKLIEITVTGNQKDADGQFMKERLDCWARNPVEVIGDLLGNPEFKNDITFAPYIQELEELQRQLENATDAEKERIFEEMASAEWWRKIQEALSAQVPHATVAPVILATDKTQLSTFSGDKQAWPVYLTIGNINKDVRRQPSRRAVSLLGYLPVSKLLCFRESDRSVEGYRLFHFAMSQILAPLVEAGKSGVEMNCADGSVRLVFPLLAAYIADHPEQCLICCNKENRCPTCLVDRDRRGELLETCYLRDPLKTLAALQDPSSDAFSAQGLRDIPTPFWAELPYANIFNCIAPDLLHQLHKGVFMNHLVKWVSHGREQELDARFMRAVPPYPNLRIFQKGISTISQWTGNEFRQMEKVFIALIDGLHEDPRVMVASRAILDFIYLAHYPSHTTSTLEQMAAALETFHANKDVFIEMGIRQHFNIPKVHWLNHYIASIIDFGSCDGLSTEISERLHIDFAKMAYRASNRKEYIRQMVVWFSRREKVRWFQGFLGWCLGPETSGLRPSTWPSPFPDDSPAHTFPLEDSTGSTNPDDHLSGNHDADSPPSPISRSMVASASVRSGNLSAQASGVMSLSACEYLLPPCDDIAATDSGACGLVQSEVADEDGHFDVEVGAQSLVFGPYRISRYPGLGTLSAAAISATCHAPGFTAALRLFLQEDGIPASHLRQDQFSTLSFPVYKKFTRVLPSLRGVKSEIFRDTVFSTPAAHGKPARHSCILYLEDEQIAETIGYRVAQVRALFALPPSIQRLRPDATDLHSHLAYVELYTRFDAAPDAHSKLYPVARVYERMARKGLVIPFLEKVIIMFVQLVIAIYTAAQTFKDAYVNVMLLQSLDVWAMVMMFVMSGGINLVLVVCGYIWLQKPYDFRKNGRVTLIGDVEYWTFKSLFVCCLLSVYNAIAVGIYRLNLSWLAVTFSLGNLYTLSVILNLTESHRSSMSNVNMVNANRGPASEADSIRPPSTATLTNDDALWDDIVKKQKIMALQQSTAMVVEKAPEHADNSVPGYHAENSVASVVHPLLLRLSLSPVTRSEQ</sequence>
<feature type="transmembrane region" description="Helical" evidence="2">
    <location>
        <begin position="828"/>
        <end position="849"/>
    </location>
</feature>
<evidence type="ECO:0000256" key="1">
    <source>
        <dbReference type="SAM" id="MobiDB-lite"/>
    </source>
</evidence>
<dbReference type="HOGENOM" id="CLU_006344_4_2_1"/>
<keyword evidence="2" id="KW-1133">Transmembrane helix</keyword>
<dbReference type="OrthoDB" id="2418900at2759"/>
<keyword evidence="2" id="KW-0472">Membrane</keyword>
<feature type="region of interest" description="Disordered" evidence="1">
    <location>
        <begin position="539"/>
        <end position="587"/>
    </location>
</feature>
<dbReference type="AlphaFoldDB" id="A0A060SGW3"/>
<dbReference type="EMBL" id="CCBP010000104">
    <property type="protein sequence ID" value="CDO71658.1"/>
    <property type="molecule type" value="Genomic_DNA"/>
</dbReference>
<name>A0A060SGW3_PYCCI</name>
<protein>
    <submittedName>
        <fullName evidence="3">Uncharacterized protein</fullName>
    </submittedName>
</protein>
<organism evidence="3 4">
    <name type="scientific">Pycnoporus cinnabarinus</name>
    <name type="common">Cinnabar-red polypore</name>
    <name type="synonym">Trametes cinnabarina</name>
    <dbReference type="NCBI Taxonomy" id="5643"/>
    <lineage>
        <taxon>Eukaryota</taxon>
        <taxon>Fungi</taxon>
        <taxon>Dikarya</taxon>
        <taxon>Basidiomycota</taxon>
        <taxon>Agaricomycotina</taxon>
        <taxon>Agaricomycetes</taxon>
        <taxon>Polyporales</taxon>
        <taxon>Polyporaceae</taxon>
        <taxon>Trametes</taxon>
    </lineage>
</organism>
<gene>
    <name evidence="3" type="ORF">BN946_scf184915.g2</name>
</gene>
<evidence type="ECO:0000256" key="2">
    <source>
        <dbReference type="SAM" id="Phobius"/>
    </source>
</evidence>
<reference evidence="3" key="1">
    <citation type="submission" date="2014-01" db="EMBL/GenBank/DDBJ databases">
        <title>The genome of the white-rot fungus Pycnoporus cinnabarinus: a basidiomycete model with a versatile arsenal for lignocellulosic biomass breakdown.</title>
        <authorList>
            <person name="Levasseur A."/>
            <person name="Lomascolo A."/>
            <person name="Ruiz-Duenas F.J."/>
            <person name="Uzan E."/>
            <person name="Piumi F."/>
            <person name="Kues U."/>
            <person name="Ram A.F.J."/>
            <person name="Murat C."/>
            <person name="Haon M."/>
            <person name="Benoit I."/>
            <person name="Arfi Y."/>
            <person name="Chevret D."/>
            <person name="Drula E."/>
            <person name="Kwon M.J."/>
            <person name="Gouret P."/>
            <person name="Lesage-Meessen L."/>
            <person name="Lombard V."/>
            <person name="Mariette J."/>
            <person name="Noirot C."/>
            <person name="Park J."/>
            <person name="Patyshakuliyeva A."/>
            <person name="Wieneger R.A.B."/>
            <person name="Wosten H.A.B."/>
            <person name="Martin F."/>
            <person name="Coutinho P.M."/>
            <person name="de Vries R."/>
            <person name="Martinez A.T."/>
            <person name="Klopp C."/>
            <person name="Pontarotti P."/>
            <person name="Henrissat B."/>
            <person name="Record E."/>
        </authorList>
    </citation>
    <scope>NUCLEOTIDE SEQUENCE [LARGE SCALE GENOMIC DNA]</scope>
    <source>
        <strain evidence="3">BRFM137</strain>
    </source>
</reference>
<comment type="caution">
    <text evidence="3">The sequence shown here is derived from an EMBL/GenBank/DDBJ whole genome shotgun (WGS) entry which is preliminary data.</text>
</comment>
<feature type="transmembrane region" description="Helical" evidence="2">
    <location>
        <begin position="869"/>
        <end position="894"/>
    </location>
</feature>
<dbReference type="Proteomes" id="UP000029665">
    <property type="component" value="Unassembled WGS sequence"/>
</dbReference>
<feature type="compositionally biased region" description="Basic and acidic residues" evidence="1">
    <location>
        <begin position="566"/>
        <end position="577"/>
    </location>
</feature>
<feature type="transmembrane region" description="Helical" evidence="2">
    <location>
        <begin position="915"/>
        <end position="937"/>
    </location>
</feature>